<reference evidence="3" key="1">
    <citation type="submission" date="2016-06" db="UniProtKB">
        <authorList>
            <consortium name="WormBaseParasite"/>
        </authorList>
    </citation>
    <scope>IDENTIFICATION</scope>
</reference>
<organism evidence="3">
    <name type="scientific">Schistocephalus solidus</name>
    <name type="common">Tapeworm</name>
    <dbReference type="NCBI Taxonomy" id="70667"/>
    <lineage>
        <taxon>Eukaryota</taxon>
        <taxon>Metazoa</taxon>
        <taxon>Spiralia</taxon>
        <taxon>Lophotrochozoa</taxon>
        <taxon>Platyhelminthes</taxon>
        <taxon>Cestoda</taxon>
        <taxon>Eucestoda</taxon>
        <taxon>Diphyllobothriidea</taxon>
        <taxon>Diphyllobothriidae</taxon>
        <taxon>Schistocephalus</taxon>
    </lineage>
</organism>
<dbReference type="EMBL" id="UYSU01032322">
    <property type="protein sequence ID" value="VDL89120.1"/>
    <property type="molecule type" value="Genomic_DNA"/>
</dbReference>
<gene>
    <name evidence="1" type="ORF">SSLN_LOCUS2735</name>
</gene>
<dbReference type="WBParaSite" id="SSLN_0000282201-mRNA-1">
    <property type="protein sequence ID" value="SSLN_0000282201-mRNA-1"/>
    <property type="gene ID" value="SSLN_0000282201"/>
</dbReference>
<evidence type="ECO:0000313" key="3">
    <source>
        <dbReference type="WBParaSite" id="SSLN_0000282201-mRNA-1"/>
    </source>
</evidence>
<evidence type="ECO:0000313" key="2">
    <source>
        <dbReference type="Proteomes" id="UP000275846"/>
    </source>
</evidence>
<dbReference type="AlphaFoldDB" id="A0A183SET7"/>
<name>A0A183SET7_SCHSO</name>
<evidence type="ECO:0000313" key="1">
    <source>
        <dbReference type="EMBL" id="VDL89120.1"/>
    </source>
</evidence>
<keyword evidence="2" id="KW-1185">Reference proteome</keyword>
<dbReference type="OrthoDB" id="6264924at2759"/>
<dbReference type="STRING" id="70667.A0A183SET7"/>
<proteinExistence type="predicted"/>
<reference evidence="1 2" key="2">
    <citation type="submission" date="2018-11" db="EMBL/GenBank/DDBJ databases">
        <authorList>
            <consortium name="Pathogen Informatics"/>
        </authorList>
    </citation>
    <scope>NUCLEOTIDE SEQUENCE [LARGE SCALE GENOMIC DNA]</scope>
    <source>
        <strain evidence="1 2">NST_G2</strain>
    </source>
</reference>
<dbReference type="Proteomes" id="UP000275846">
    <property type="component" value="Unassembled WGS sequence"/>
</dbReference>
<protein>
    <submittedName>
        <fullName evidence="3">YrdC-like domain-containing protein</fullName>
    </submittedName>
</protein>
<accession>A0A183SET7</accession>
<sequence length="151" mass="16688">MEEDKGLRSLRSDDSIVVVAADKGGATVIMDKIDYINKANQAFHDREAYIPIAEDPTKTQAASVKGKVNELTRLKLISPADYKFLTLSDPRIARAFGLPKTHKADAPLRIIVPRIGSPTFNLAKCLNEHLNDLGNSSQYNISNSHAFLQRI</sequence>